<evidence type="ECO:0008006" key="3">
    <source>
        <dbReference type="Google" id="ProtNLM"/>
    </source>
</evidence>
<accession>A0A5N7MAE4</accession>
<dbReference type="EMBL" id="VOSK01000001">
    <property type="protein sequence ID" value="MPR23825.1"/>
    <property type="molecule type" value="Genomic_DNA"/>
</dbReference>
<dbReference type="AlphaFoldDB" id="A0A5N7MAE4"/>
<evidence type="ECO:0000313" key="1">
    <source>
        <dbReference type="EMBL" id="MPR23825.1"/>
    </source>
</evidence>
<reference evidence="1 2" key="1">
    <citation type="journal article" date="2019" name="Syst. Appl. Microbiol.">
        <title>Microvirga tunisiensis sp. nov., a root nodule symbiotic bacterium isolated from Lupinus micranthus and L. luteus grown in Northern Tunisia.</title>
        <authorList>
            <person name="Msaddak A."/>
            <person name="Rejili M."/>
            <person name="Duran D."/>
            <person name="Mars M."/>
            <person name="Palacios J.M."/>
            <person name="Ruiz-Argueso T."/>
            <person name="Rey L."/>
            <person name="Imperial J."/>
        </authorList>
    </citation>
    <scope>NUCLEOTIDE SEQUENCE [LARGE SCALE GENOMIC DNA]</scope>
    <source>
        <strain evidence="1 2">Lmie10</strain>
    </source>
</reference>
<dbReference type="OrthoDB" id="7327376at2"/>
<dbReference type="Proteomes" id="UP000403266">
    <property type="component" value="Unassembled WGS sequence"/>
</dbReference>
<keyword evidence="2" id="KW-1185">Reference proteome</keyword>
<evidence type="ECO:0000313" key="2">
    <source>
        <dbReference type="Proteomes" id="UP000403266"/>
    </source>
</evidence>
<proteinExistence type="predicted"/>
<dbReference type="RefSeq" id="WP_152708722.1">
    <property type="nucleotide sequence ID" value="NZ_VOSJ01000001.1"/>
</dbReference>
<organism evidence="1 2">
    <name type="scientific">Microvirga tunisiensis</name>
    <dbReference type="NCBI Taxonomy" id="2108360"/>
    <lineage>
        <taxon>Bacteria</taxon>
        <taxon>Pseudomonadati</taxon>
        <taxon>Pseudomonadota</taxon>
        <taxon>Alphaproteobacteria</taxon>
        <taxon>Hyphomicrobiales</taxon>
        <taxon>Methylobacteriaceae</taxon>
        <taxon>Microvirga</taxon>
    </lineage>
</organism>
<name>A0A5N7MAE4_9HYPH</name>
<protein>
    <recommendedName>
        <fullName evidence="3">ParA family protein</fullName>
    </recommendedName>
</protein>
<dbReference type="SUPFAM" id="SSF52540">
    <property type="entry name" value="P-loop containing nucleoside triphosphate hydrolases"/>
    <property type="match status" value="1"/>
</dbReference>
<comment type="caution">
    <text evidence="1">The sequence shown here is derived from an EMBL/GenBank/DDBJ whole genome shotgun (WGS) entry which is preliminary data.</text>
</comment>
<dbReference type="InterPro" id="IPR027417">
    <property type="entry name" value="P-loop_NTPase"/>
</dbReference>
<sequence length="272" mass="30113">MQPAILVGNRTGGQGKTLVSHILHYSYGLVGSDMKAVAADTPEEGTDQHSKLGRILPDVAELGIGAGLAKIRANPQSAVQYWDKIGAYLRRGDCIIDLGANVLPLVFDWANARNAGRLFEASEIYLVIPVTAQAQSVHDAKEILELAAKNQDKLPITRRYVIQNEYHGKFDALKTLPEYRALLEAVKANKATLITIERCQSEVWDQIEGKFMNFRDLANLDYKGFADKFKIDDFAASGAQHDFITWLNKNDEVFTAAGLVAKRMNHESLKIA</sequence>
<gene>
    <name evidence="1" type="ORF">FS320_00965</name>
</gene>